<keyword evidence="1" id="KW-0472">Membrane</keyword>
<accession>A0ABR7MS03</accession>
<evidence type="ECO:0000256" key="2">
    <source>
        <dbReference type="SAM" id="SignalP"/>
    </source>
</evidence>
<organism evidence="3 4">
    <name type="scientific">Jutongia hominis</name>
    <dbReference type="NCBI Taxonomy" id="2763664"/>
    <lineage>
        <taxon>Bacteria</taxon>
        <taxon>Bacillati</taxon>
        <taxon>Bacillota</taxon>
        <taxon>Clostridia</taxon>
        <taxon>Lachnospirales</taxon>
        <taxon>Lachnospiraceae</taxon>
        <taxon>Jutongia</taxon>
    </lineage>
</organism>
<protein>
    <submittedName>
        <fullName evidence="3">Uncharacterized protein</fullName>
    </submittedName>
</protein>
<gene>
    <name evidence="3" type="ORF">H8700_02560</name>
</gene>
<evidence type="ECO:0000313" key="4">
    <source>
        <dbReference type="Proteomes" id="UP000637513"/>
    </source>
</evidence>
<comment type="caution">
    <text evidence="3">The sequence shown here is derived from an EMBL/GenBank/DDBJ whole genome shotgun (WGS) entry which is preliminary data.</text>
</comment>
<feature type="transmembrane region" description="Helical" evidence="1">
    <location>
        <begin position="681"/>
        <end position="699"/>
    </location>
</feature>
<keyword evidence="4" id="KW-1185">Reference proteome</keyword>
<proteinExistence type="predicted"/>
<keyword evidence="1" id="KW-0812">Transmembrane</keyword>
<name>A0ABR7MS03_9FIRM</name>
<dbReference type="Gene3D" id="2.100.10.50">
    <property type="match status" value="1"/>
</dbReference>
<reference evidence="3 4" key="1">
    <citation type="submission" date="2020-08" db="EMBL/GenBank/DDBJ databases">
        <title>Genome public.</title>
        <authorList>
            <person name="Liu C."/>
            <person name="Sun Q."/>
        </authorList>
    </citation>
    <scope>NUCLEOTIDE SEQUENCE [LARGE SCALE GENOMIC DNA]</scope>
    <source>
        <strain evidence="3 4">BX3</strain>
    </source>
</reference>
<dbReference type="RefSeq" id="WP_249302841.1">
    <property type="nucleotide sequence ID" value="NZ_JACRSW010000009.1"/>
</dbReference>
<keyword evidence="2" id="KW-0732">Signal</keyword>
<dbReference type="Proteomes" id="UP000637513">
    <property type="component" value="Unassembled WGS sequence"/>
</dbReference>
<evidence type="ECO:0000313" key="3">
    <source>
        <dbReference type="EMBL" id="MBC8556593.1"/>
    </source>
</evidence>
<dbReference type="EMBL" id="JACRSW010000009">
    <property type="protein sequence ID" value="MBC8556593.1"/>
    <property type="molecule type" value="Genomic_DNA"/>
</dbReference>
<evidence type="ECO:0000256" key="1">
    <source>
        <dbReference type="SAM" id="Phobius"/>
    </source>
</evidence>
<sequence>MRINGKKVIALAITIVMLCLQPAQSLSGTHVEAESRQQYVARLKQFDSVKALEKAGYEPVCDQDGNTADLNQGTGKKAVYLGYVKTKNPEEAITDIAVLDMKGDYIFNDYKEILKTQKTEIRAQLNDFKTAVSEFRNNYNRKTKMAEYAYSLLDYYVDGKEGDVYAGQGEYKDSGRKMSDLFTDETLSDKKLEKILLQSNDTMLRNIDTYLALATVSDSGERLLKKASKIKKKNIAYKKVKKKAQVLVEYIPKLQEELAAYTDDPLENVMDQNELQNKLNDYDQDEQPGYLASMTLYLLLNQYSYGSSTLAQLVLEEEPTWRDMAALASCMTDAQVTLAEYIGLGQMLMLSAVNCKQWQKATRDTSYVDHMNRAKEQVCLRLEKEKNLTAGRAKKAVSSLSVYEGAERAIYEDGVGLTNAALRKNVSTDDSVAAWENISNVTEGTLLATAGTVLLVGITTSAVLQNVGVGYPAELYRTLVNKVIEWNQGSLQSSYKKMLAMTPVLSVEESSAFLDVLSTYIGLQKYKKYHAKLSKIPMVIMDYTQGKSGRNKTFSKYTAVTTDKSEKKAADMNAQKGLQWNAIYTTKDAKAGNPILADSDTAQNLIVIHGTGKAEKPYENVHAFGEEEAFDMNKHAYKNGTGGNYMHITRASQSAEMLLSNKGNATQSSSKENLMSGKTPAFIIAGIVIVGAVIMTFVLTTGQKKDRKEDADEQDRD</sequence>
<keyword evidence="1" id="KW-1133">Transmembrane helix</keyword>
<feature type="chain" id="PRO_5046462090" evidence="2">
    <location>
        <begin position="26"/>
        <end position="717"/>
    </location>
</feature>
<feature type="signal peptide" evidence="2">
    <location>
        <begin position="1"/>
        <end position="25"/>
    </location>
</feature>